<name>A0A078MNE1_9MICC</name>
<evidence type="ECO:0000313" key="6">
    <source>
        <dbReference type="EMBL" id="CEA07805.1"/>
    </source>
</evidence>
<dbReference type="AlphaFoldDB" id="A0A078MNE1"/>
<dbReference type="PATRIC" id="fig|1461584.3.peg.1119"/>
<dbReference type="SUPFAM" id="SSF52096">
    <property type="entry name" value="ClpP/crotonase"/>
    <property type="match status" value="1"/>
</dbReference>
<dbReference type="Pfam" id="PF16113">
    <property type="entry name" value="ECH_2"/>
    <property type="match status" value="1"/>
</dbReference>
<organism evidence="6">
    <name type="scientific">Arthrobacter saudimassiliensis</name>
    <dbReference type="NCBI Taxonomy" id="1461584"/>
    <lineage>
        <taxon>Bacteria</taxon>
        <taxon>Bacillati</taxon>
        <taxon>Actinomycetota</taxon>
        <taxon>Actinomycetes</taxon>
        <taxon>Micrococcales</taxon>
        <taxon>Micrococcaceae</taxon>
        <taxon>Arthrobacter</taxon>
    </lineage>
</organism>
<evidence type="ECO:0000256" key="2">
    <source>
        <dbReference type="ARBA" id="ARBA00011915"/>
    </source>
</evidence>
<dbReference type="GO" id="GO:0003860">
    <property type="term" value="F:3-hydroxyisobutyryl-CoA hydrolase activity"/>
    <property type="evidence" value="ECO:0007669"/>
    <property type="project" value="UniProtKB-EC"/>
</dbReference>
<feature type="region of interest" description="Disordered" evidence="4">
    <location>
        <begin position="346"/>
        <end position="371"/>
    </location>
</feature>
<dbReference type="Gene3D" id="3.90.226.10">
    <property type="entry name" value="2-enoyl-CoA Hydratase, Chain A, domain 1"/>
    <property type="match status" value="1"/>
</dbReference>
<dbReference type="GO" id="GO:0006574">
    <property type="term" value="P:L-valine catabolic process"/>
    <property type="evidence" value="ECO:0007669"/>
    <property type="project" value="TreeGrafter"/>
</dbReference>
<dbReference type="NCBIfam" id="NF004127">
    <property type="entry name" value="PRK05617.1"/>
    <property type="match status" value="1"/>
</dbReference>
<evidence type="ECO:0000256" key="4">
    <source>
        <dbReference type="SAM" id="MobiDB-lite"/>
    </source>
</evidence>
<dbReference type="PANTHER" id="PTHR43176">
    <property type="entry name" value="3-HYDROXYISOBUTYRYL-COA HYDROLASE-RELATED"/>
    <property type="match status" value="1"/>
</dbReference>
<protein>
    <recommendedName>
        <fullName evidence="2">3-hydroxyisobutyryl-CoA hydrolase</fullName>
        <ecNumber evidence="2">3.1.2.4</ecNumber>
    </recommendedName>
</protein>
<sequence>MSAETPAELLTEVRGRAGVITLNRPRAMNALTHGMVLAMAEALDAWARDPAVDLVIVTGAGERALCAGGDIVDLYYDGFEGGLGGARMWADEYALNHAISAYPKPYVAVMHGLVLGGGIGISAHGSHRVVTDSTRAGMPETAIGFVPDVGGTWLLSRAPGGIGAHLALTAAHVGPGRAIEAGLADRYVPEADLPALIAELAATGDPAVIDRFARPAPDSFEEERAVLDRAYAADTVEEILAALDAEDAPEAADAAQRIRRNSPLGLKVTLESLRRAAGRELADVLVTEYRVSCRFHLGHELREGVRAQVIDKDRQPRWEPPVLEEVDPDEVARYFLPLDHPQIPELDLGRRPADVGGADAAQSAAAAGSRA</sequence>
<dbReference type="CDD" id="cd06558">
    <property type="entry name" value="crotonase-like"/>
    <property type="match status" value="1"/>
</dbReference>
<dbReference type="InterPro" id="IPR045004">
    <property type="entry name" value="ECH_dom"/>
</dbReference>
<dbReference type="PANTHER" id="PTHR43176:SF3">
    <property type="entry name" value="3-HYDROXYISOBUTYRYL-COA HYDROLASE, MITOCHONDRIAL"/>
    <property type="match status" value="1"/>
</dbReference>
<keyword evidence="3" id="KW-0378">Hydrolase</keyword>
<dbReference type="EC" id="3.1.2.4" evidence="2"/>
<feature type="compositionally biased region" description="Low complexity" evidence="4">
    <location>
        <begin position="354"/>
        <end position="371"/>
    </location>
</feature>
<dbReference type="InterPro" id="IPR029045">
    <property type="entry name" value="ClpP/crotonase-like_dom_sf"/>
</dbReference>
<comment type="catalytic activity">
    <reaction evidence="1">
        <text>3-hydroxy-2-methylpropanoyl-CoA + H2O = 3-hydroxy-2-methylpropanoate + CoA + H(+)</text>
        <dbReference type="Rhea" id="RHEA:20888"/>
        <dbReference type="ChEBI" id="CHEBI:11805"/>
        <dbReference type="ChEBI" id="CHEBI:15377"/>
        <dbReference type="ChEBI" id="CHEBI:15378"/>
        <dbReference type="ChEBI" id="CHEBI:57287"/>
        <dbReference type="ChEBI" id="CHEBI:57340"/>
        <dbReference type="EC" id="3.1.2.4"/>
    </reaction>
</comment>
<reference evidence="6" key="1">
    <citation type="submission" date="2014-07" db="EMBL/GenBank/DDBJ databases">
        <authorList>
            <person name="Urmite Genomes Urmite Genomes"/>
        </authorList>
    </citation>
    <scope>NUCLEOTIDE SEQUENCE</scope>
    <source>
        <strain evidence="6">11W110_air</strain>
    </source>
</reference>
<gene>
    <name evidence="6" type="primary">echA8_2</name>
    <name evidence="6" type="ORF">BN1051_01128</name>
</gene>
<evidence type="ECO:0000256" key="1">
    <source>
        <dbReference type="ARBA" id="ARBA00001709"/>
    </source>
</evidence>
<dbReference type="GO" id="GO:0005829">
    <property type="term" value="C:cytosol"/>
    <property type="evidence" value="ECO:0007669"/>
    <property type="project" value="TreeGrafter"/>
</dbReference>
<dbReference type="InterPro" id="IPR032259">
    <property type="entry name" value="HIBYL-CoA-H"/>
</dbReference>
<dbReference type="EMBL" id="LN483070">
    <property type="protein sequence ID" value="CEA07805.1"/>
    <property type="molecule type" value="Genomic_DNA"/>
</dbReference>
<proteinExistence type="predicted"/>
<evidence type="ECO:0000256" key="3">
    <source>
        <dbReference type="ARBA" id="ARBA00022801"/>
    </source>
</evidence>
<feature type="domain" description="Enoyl-CoA hydratase/isomerase" evidence="5">
    <location>
        <begin position="18"/>
        <end position="335"/>
    </location>
</feature>
<evidence type="ECO:0000259" key="5">
    <source>
        <dbReference type="Pfam" id="PF16113"/>
    </source>
</evidence>
<accession>A0A078MNE1</accession>